<dbReference type="eggNOG" id="ENOG5032Y42">
    <property type="taxonomic scope" value="Bacteria"/>
</dbReference>
<evidence type="ECO:0000313" key="2">
    <source>
        <dbReference type="Proteomes" id="UP000001410"/>
    </source>
</evidence>
<accession>A0A0H2V491</accession>
<dbReference type="HOGENOM" id="CLU_893525_0_0_6"/>
<dbReference type="EMBL" id="AE014075">
    <property type="protein sequence ID" value="AAN78714.1"/>
    <property type="molecule type" value="Genomic_DNA"/>
</dbReference>
<name>A0A0H2V491_ECOL6</name>
<evidence type="ECO:0000313" key="1">
    <source>
        <dbReference type="EMBL" id="AAN78714.1"/>
    </source>
</evidence>
<dbReference type="AlphaFoldDB" id="A0A0H2V491"/>
<dbReference type="KEGG" id="ecc:c0222"/>
<organism evidence="1 2">
    <name type="scientific">Escherichia coli O6:H1 (strain CFT073 / ATCC 700928 / UPEC)</name>
    <dbReference type="NCBI Taxonomy" id="199310"/>
    <lineage>
        <taxon>Bacteria</taxon>
        <taxon>Pseudomonadati</taxon>
        <taxon>Pseudomonadota</taxon>
        <taxon>Gammaproteobacteria</taxon>
        <taxon>Enterobacterales</taxon>
        <taxon>Enterobacteriaceae</taxon>
        <taxon>Escherichia</taxon>
    </lineage>
</organism>
<reference evidence="1 2" key="1">
    <citation type="journal article" date="2002" name="Proc. Natl. Acad. Sci. U.S.A.">
        <title>Extensive mosaic structure revealed by the complete genome sequence of uropathogenic Escherichia coli.</title>
        <authorList>
            <person name="Welch R.A."/>
            <person name="Burland V."/>
            <person name="Plunkett G.III."/>
            <person name="Redford P."/>
            <person name="Roesch P."/>
            <person name="Rasko D."/>
            <person name="Buckles E.L."/>
            <person name="Liou S.R."/>
            <person name="Boutin A."/>
            <person name="Hackett J."/>
            <person name="Stroud D."/>
            <person name="Mayhew G.F."/>
            <person name="Rose D.J."/>
            <person name="Zhou S."/>
            <person name="Schwartz D.C."/>
            <person name="Perna N.T."/>
            <person name="Mobley H.L."/>
            <person name="Donnenberg M.S."/>
            <person name="Blattner F.R."/>
        </authorList>
    </citation>
    <scope>NUCLEOTIDE SEQUENCE [LARGE SCALE GENOMIC DNA]</scope>
    <source>
        <strain evidence="2">CFT073 / ATCC 700928 / UPEC</strain>
    </source>
</reference>
<dbReference type="Proteomes" id="UP000001410">
    <property type="component" value="Chromosome"/>
</dbReference>
<proteinExistence type="predicted"/>
<sequence>MRFQRRRHRFRVTVSAAQRFRDDGVDQFQFFQTRSDDPHRFSRQRCFVGALPQNGRATFRRDNGIGAVLQHIHFIAHANCQCAARTTFTDNSADSRYAKARHFTQVACNGFRLTAFFCAHARISPRGVDKGDDWHLKAFSHLHQTQCFAVTFWRWHTKVTANFFFGFTTFLMTNDHHRTTIETGDTTDDSFIVCIRAVASQFVKFIKGQANVIQGIRTLWMACQLRNLPCTEIGEDFTRQFYAFFTQTMHFFIDINIQFLILAANRSQRIDFRFQLCNRLFKIKEIQTHSIPVLVKLQFHLLRTNEATEIV</sequence>
<keyword evidence="2" id="KW-1185">Reference proteome</keyword>
<protein>
    <submittedName>
        <fullName evidence="1">Uncharacterized protein</fullName>
    </submittedName>
</protein>
<gene>
    <name evidence="1" type="ordered locus">c0222</name>
</gene>